<dbReference type="PANTHER" id="PTHR36362">
    <property type="entry name" value="DNA-DIRECTED RNA POLYMERASE SUBUNIT BETA"/>
    <property type="match status" value="1"/>
</dbReference>
<accession>A0A1D6LFI1</accession>
<sequence>MAADSTMGFHQGITASLYNHHMLSFQSNNDVGIGGGNDATGGMVMAPGSVSGGSGNARLFLSPNTGVVDNAPGVAPSRNSSGDAFRGTGTAKYNCSDWREVDLCSSERTGARGTLGDPAGPAASVATVEAESVAQARVARAPQASLLSHPTADPHVSSSLSASEKPANLLLPLPKATHAAPRALPKNSNTSLPQSGSQGEPSKGFNFKFGSINMNGLPQFPARTSSAPPNLDEQKRKQLSCLLLFIRYSDNSRLMKSVLDIYCELRAVTGSSLTHQTRYDPTRAVDPIIEDGHYTLFRSLGRLYASVFNYYT</sequence>
<dbReference type="PANTHER" id="PTHR36362:SF1">
    <property type="entry name" value="DNA-DIRECTED RNA POLYMERASE SUBUNIT BETA"/>
    <property type="match status" value="1"/>
</dbReference>
<gene>
    <name evidence="2" type="ORF">ZEAMMB73_Zm00001d035344</name>
</gene>
<protein>
    <submittedName>
        <fullName evidence="2">Uncharacterized protein</fullName>
    </submittedName>
</protein>
<feature type="region of interest" description="Disordered" evidence="1">
    <location>
        <begin position="180"/>
        <end position="204"/>
    </location>
</feature>
<dbReference type="ExpressionAtlas" id="A0A1D6LFI1">
    <property type="expression patterns" value="baseline and differential"/>
</dbReference>
<name>A0A1D6LFI1_MAIZE</name>
<evidence type="ECO:0000256" key="1">
    <source>
        <dbReference type="SAM" id="MobiDB-lite"/>
    </source>
</evidence>
<evidence type="ECO:0000313" key="2">
    <source>
        <dbReference type="EMBL" id="AQK78700.1"/>
    </source>
</evidence>
<organism evidence="2">
    <name type="scientific">Zea mays</name>
    <name type="common">Maize</name>
    <dbReference type="NCBI Taxonomy" id="4577"/>
    <lineage>
        <taxon>Eukaryota</taxon>
        <taxon>Viridiplantae</taxon>
        <taxon>Streptophyta</taxon>
        <taxon>Embryophyta</taxon>
        <taxon>Tracheophyta</taxon>
        <taxon>Spermatophyta</taxon>
        <taxon>Magnoliopsida</taxon>
        <taxon>Liliopsida</taxon>
        <taxon>Poales</taxon>
        <taxon>Poaceae</taxon>
        <taxon>PACMAD clade</taxon>
        <taxon>Panicoideae</taxon>
        <taxon>Andropogonodae</taxon>
        <taxon>Andropogoneae</taxon>
        <taxon>Tripsacinae</taxon>
        <taxon>Zea</taxon>
    </lineage>
</organism>
<dbReference type="EMBL" id="CM000782">
    <property type="protein sequence ID" value="AQK78700.1"/>
    <property type="molecule type" value="Genomic_DNA"/>
</dbReference>
<reference evidence="2" key="1">
    <citation type="submission" date="2015-12" db="EMBL/GenBank/DDBJ databases">
        <title>Update maize B73 reference genome by single molecule sequencing technologies.</title>
        <authorList>
            <consortium name="Maize Genome Sequencing Project"/>
            <person name="Ware D."/>
        </authorList>
    </citation>
    <scope>NUCLEOTIDE SEQUENCE</scope>
    <source>
        <tissue evidence="2">Seedling</tissue>
    </source>
</reference>
<dbReference type="AlphaFoldDB" id="A0A1D6LFI1"/>
<feature type="compositionally biased region" description="Polar residues" evidence="1">
    <location>
        <begin position="186"/>
        <end position="200"/>
    </location>
</feature>
<dbReference type="InParanoid" id="A0A1D6LFI1"/>
<proteinExistence type="predicted"/>